<dbReference type="NCBIfam" id="NF004016">
    <property type="entry name" value="PRK05478.1"/>
    <property type="match status" value="1"/>
</dbReference>
<gene>
    <name evidence="22" type="ORF">PHLGIDRAFT_126023</name>
</gene>
<evidence type="ECO:0000256" key="8">
    <source>
        <dbReference type="ARBA" id="ARBA00022430"/>
    </source>
</evidence>
<dbReference type="InterPro" id="IPR000573">
    <property type="entry name" value="AconitaseA/IPMdHydase_ssu_swvl"/>
</dbReference>
<evidence type="ECO:0000256" key="10">
    <source>
        <dbReference type="ARBA" id="ARBA00022605"/>
    </source>
</evidence>
<dbReference type="InterPro" id="IPR033941">
    <property type="entry name" value="IPMI_cat"/>
</dbReference>
<reference evidence="22 23" key="1">
    <citation type="journal article" date="2014" name="PLoS Genet.">
        <title>Analysis of the Phlebiopsis gigantea genome, transcriptome and secretome provides insight into its pioneer colonization strategies of wood.</title>
        <authorList>
            <person name="Hori C."/>
            <person name="Ishida T."/>
            <person name="Igarashi K."/>
            <person name="Samejima M."/>
            <person name="Suzuki H."/>
            <person name="Master E."/>
            <person name="Ferreira P."/>
            <person name="Ruiz-Duenas F.J."/>
            <person name="Held B."/>
            <person name="Canessa P."/>
            <person name="Larrondo L.F."/>
            <person name="Schmoll M."/>
            <person name="Druzhinina I.S."/>
            <person name="Kubicek C.P."/>
            <person name="Gaskell J.A."/>
            <person name="Kersten P."/>
            <person name="St John F."/>
            <person name="Glasner J."/>
            <person name="Sabat G."/>
            <person name="Splinter BonDurant S."/>
            <person name="Syed K."/>
            <person name="Yadav J."/>
            <person name="Mgbeahuruike A.C."/>
            <person name="Kovalchuk A."/>
            <person name="Asiegbu F.O."/>
            <person name="Lackner G."/>
            <person name="Hoffmeister D."/>
            <person name="Rencoret J."/>
            <person name="Gutierrez A."/>
            <person name="Sun H."/>
            <person name="Lindquist E."/>
            <person name="Barry K."/>
            <person name="Riley R."/>
            <person name="Grigoriev I.V."/>
            <person name="Henrissat B."/>
            <person name="Kues U."/>
            <person name="Berka R.M."/>
            <person name="Martinez A.T."/>
            <person name="Covert S.F."/>
            <person name="Blanchette R.A."/>
            <person name="Cullen D."/>
        </authorList>
    </citation>
    <scope>NUCLEOTIDE SEQUENCE [LARGE SCALE GENOMIC DNA]</scope>
    <source>
        <strain evidence="22 23">11061_1 CR5-6</strain>
    </source>
</reference>
<dbReference type="PANTHER" id="PTHR43822:SF9">
    <property type="entry name" value="3-ISOPROPYLMALATE DEHYDRATASE"/>
    <property type="match status" value="1"/>
</dbReference>
<evidence type="ECO:0000256" key="15">
    <source>
        <dbReference type="ARBA" id="ARBA00023304"/>
    </source>
</evidence>
<evidence type="ECO:0000256" key="3">
    <source>
        <dbReference type="ARBA" id="ARBA00002695"/>
    </source>
</evidence>
<dbReference type="InterPro" id="IPR004430">
    <property type="entry name" value="3-IsopropMal_deHydase_lsu"/>
</dbReference>
<comment type="function">
    <text evidence="3 18">Catalyzes the isomerization between 2-isopropylmalate and 3-isopropylmalate, via the formation of 2-isopropylmaleate.</text>
</comment>
<dbReference type="InterPro" id="IPR015928">
    <property type="entry name" value="Aconitase/3IPM_dehydase_swvl"/>
</dbReference>
<dbReference type="InterPro" id="IPR033940">
    <property type="entry name" value="IPMI_Swivel"/>
</dbReference>
<sequence length="759" mass="82591">MPAPVAQPRTLYDKIWDDHVIDEQKDGLSLIYIDRHLVHEVTSPQAFEGLRTAGRPVRRPDCTLATVDHNVPTASRKNFTNVQSFIAEPDSRAQCQALEENVKEFGLTYFGMTDRRQGIVHIIGPEEGFTLPGITCVCGDSHTSTHGAFGSLAFGIGTSEVEHVLATQTLLQRKAKNMRISVDGVLGEGVTSKDVVLHIIGVIGTAGGTGSVLEFAGSVIRGFSMEARMSMCNMSIEAGARAGMIAPDDITFDYLRNRPLAPKGEEWDRAEAYWRTLKTDNDAKFDTEVRIRAEDIIPTVTWGTSPQDVVAITGSVPDPANIADPVKRASVERSLKYMGLAPNTLMEEVKIDKVFIGSCTNARIEDLRSAAKIVLAAGIDAKVAEGIYVMVVPGSGLVKQQAEAEGLDVIFRRAGFDWREAGCSMCLGMNPDQLAPGERCASTSNRNFEGRQGSGGRTHLVSPAMAAAAAMTGRLTDVRKFLGPDAQAAIAAGPKLKLTTAFEFLTDPVLPPPAPEKPAQVASPSGALPPPESPSSVEKFTIVKGITAPLHIENVDTDMIIPKQFLKTLKRTGLANALFYTLRKDPATGQDTDFILNREPYNRAKILVCDGENFGCGSSREHAPWSLNDFGIRCIIAPSFADIFRNNTMQNGMLPVALPKAICKELTEDAEAGLELEVDLEKQEVRRANGKAPIPFTVDEFRRHCLLNGLDDIALTMQKGNAIDQFEARRSQVWPWLDGFGYKGKIPVSSAKKTKKMEW</sequence>
<evidence type="ECO:0000256" key="16">
    <source>
        <dbReference type="ARBA" id="ARBA00031631"/>
    </source>
</evidence>
<organism evidence="22 23">
    <name type="scientific">Phlebiopsis gigantea (strain 11061_1 CR5-6)</name>
    <name type="common">White-rot fungus</name>
    <name type="synonym">Peniophora gigantea</name>
    <dbReference type="NCBI Taxonomy" id="745531"/>
    <lineage>
        <taxon>Eukaryota</taxon>
        <taxon>Fungi</taxon>
        <taxon>Dikarya</taxon>
        <taxon>Basidiomycota</taxon>
        <taxon>Agaricomycotina</taxon>
        <taxon>Agaricomycetes</taxon>
        <taxon>Polyporales</taxon>
        <taxon>Phanerochaetaceae</taxon>
        <taxon>Phlebiopsis</taxon>
    </lineage>
</organism>
<dbReference type="OrthoDB" id="2279155at2759"/>
<keyword evidence="14 18" id="KW-0456">Lyase</keyword>
<dbReference type="InterPro" id="IPR004431">
    <property type="entry name" value="3-IsopropMal_deHydase_ssu"/>
</dbReference>
<evidence type="ECO:0000256" key="4">
    <source>
        <dbReference type="ARBA" id="ARBA00004729"/>
    </source>
</evidence>
<dbReference type="NCBIfam" id="NF002458">
    <property type="entry name" value="PRK01641.1"/>
    <property type="match status" value="1"/>
</dbReference>
<dbReference type="PROSITE" id="PS01244">
    <property type="entry name" value="ACONITASE_2"/>
    <property type="match status" value="1"/>
</dbReference>
<comment type="pathway">
    <text evidence="4 18">Amino-acid biosynthesis; L-leucine biosynthesis; L-leucine from 3-methyl-2-oxobutanoate: step 2/4.</text>
</comment>
<dbReference type="GO" id="GO:0046872">
    <property type="term" value="F:metal ion binding"/>
    <property type="evidence" value="ECO:0007669"/>
    <property type="project" value="UniProtKB-KW"/>
</dbReference>
<proteinExistence type="inferred from homology"/>
<evidence type="ECO:0000256" key="11">
    <source>
        <dbReference type="ARBA" id="ARBA00022723"/>
    </source>
</evidence>
<dbReference type="InterPro" id="IPR015931">
    <property type="entry name" value="Acnase/IPM_dHydase_lsu_aba_1/3"/>
</dbReference>
<dbReference type="SUPFAM" id="SSF53732">
    <property type="entry name" value="Aconitase iron-sulfur domain"/>
    <property type="match status" value="1"/>
</dbReference>
<dbReference type="HAMAP" id="MF_01026">
    <property type="entry name" value="LeuC_type1"/>
    <property type="match status" value="1"/>
</dbReference>
<dbReference type="GO" id="GO:0003861">
    <property type="term" value="F:3-isopropylmalate dehydratase activity"/>
    <property type="evidence" value="ECO:0007669"/>
    <property type="project" value="UniProtKB-EC"/>
</dbReference>
<dbReference type="InterPro" id="IPR050067">
    <property type="entry name" value="IPM_dehydratase_rel_enz"/>
</dbReference>
<dbReference type="STRING" id="745531.A0A0C3PRM1"/>
<keyword evidence="23" id="KW-1185">Reference proteome</keyword>
<dbReference type="PIRSF" id="PIRSF001418">
    <property type="entry name" value="ACN"/>
    <property type="match status" value="1"/>
</dbReference>
<evidence type="ECO:0000313" key="23">
    <source>
        <dbReference type="Proteomes" id="UP000053257"/>
    </source>
</evidence>
<dbReference type="PROSITE" id="PS00450">
    <property type="entry name" value="ACONITASE_1"/>
    <property type="match status" value="1"/>
</dbReference>
<feature type="domain" description="Aconitase/3-isopropylmalate dehydratase large subunit alpha/beta/alpha" evidence="20">
    <location>
        <begin position="13"/>
        <end position="473"/>
    </location>
</feature>
<dbReference type="FunFam" id="3.30.499.10:FF:000007">
    <property type="entry name" value="3-isopropylmalate dehydratase large subunit"/>
    <property type="match status" value="1"/>
</dbReference>
<keyword evidence="10 18" id="KW-0028">Amino-acid biosynthesis</keyword>
<comment type="catalytic activity">
    <reaction evidence="1 18">
        <text>(2R,3S)-3-isopropylmalate = (2S)-2-isopropylmalate</text>
        <dbReference type="Rhea" id="RHEA:32287"/>
        <dbReference type="ChEBI" id="CHEBI:1178"/>
        <dbReference type="ChEBI" id="CHEBI:35121"/>
        <dbReference type="EC" id="4.2.1.33"/>
    </reaction>
</comment>
<evidence type="ECO:0000256" key="19">
    <source>
        <dbReference type="SAM" id="MobiDB-lite"/>
    </source>
</evidence>
<dbReference type="UniPathway" id="UPA00048">
    <property type="reaction ID" value="UER00071"/>
</dbReference>
<name>A0A0C3PRM1_PHLG1</name>
<dbReference type="HOGENOM" id="CLU_006714_0_1_1"/>
<comment type="similarity">
    <text evidence="5 18">Belongs to the aconitase/IPM isomerase family.</text>
</comment>
<feature type="domain" description="Aconitase A/isopropylmalate dehydratase small subunit swivel" evidence="21">
    <location>
        <begin position="538"/>
        <end position="660"/>
    </location>
</feature>
<dbReference type="Pfam" id="PF00694">
    <property type="entry name" value="Aconitase_C"/>
    <property type="match status" value="1"/>
</dbReference>
<comment type="cofactor">
    <cofactor evidence="2">
        <name>[4Fe-4S] cluster</name>
        <dbReference type="ChEBI" id="CHEBI:49883"/>
    </cofactor>
</comment>
<dbReference type="Pfam" id="PF00330">
    <property type="entry name" value="Aconitase"/>
    <property type="match status" value="1"/>
</dbReference>
<keyword evidence="8 18" id="KW-0432">Leucine biosynthesis</keyword>
<keyword evidence="13" id="KW-0411">Iron-sulfur</keyword>
<feature type="region of interest" description="Disordered" evidence="19">
    <location>
        <begin position="509"/>
        <end position="534"/>
    </location>
</feature>
<dbReference type="EMBL" id="KN840461">
    <property type="protein sequence ID" value="KIP09883.1"/>
    <property type="molecule type" value="Genomic_DNA"/>
</dbReference>
<dbReference type="CDD" id="cd01577">
    <property type="entry name" value="IPMI_Swivel"/>
    <property type="match status" value="1"/>
</dbReference>
<evidence type="ECO:0000256" key="13">
    <source>
        <dbReference type="ARBA" id="ARBA00023014"/>
    </source>
</evidence>
<dbReference type="GO" id="GO:0009316">
    <property type="term" value="C:3-isopropylmalate dehydratase complex"/>
    <property type="evidence" value="ECO:0007669"/>
    <property type="project" value="InterPro"/>
</dbReference>
<dbReference type="HAMAP" id="MF_01031">
    <property type="entry name" value="LeuD_type1"/>
    <property type="match status" value="1"/>
</dbReference>
<evidence type="ECO:0000256" key="14">
    <source>
        <dbReference type="ARBA" id="ARBA00023239"/>
    </source>
</evidence>
<dbReference type="InterPro" id="IPR001030">
    <property type="entry name" value="Acoase/IPM_deHydtase_lsu_aba"/>
</dbReference>
<evidence type="ECO:0000256" key="6">
    <source>
        <dbReference type="ARBA" id="ARBA00011998"/>
    </source>
</evidence>
<dbReference type="InterPro" id="IPR018136">
    <property type="entry name" value="Aconitase_4Fe-4S_BS"/>
</dbReference>
<dbReference type="FunFam" id="3.30.499.10:FF:000006">
    <property type="entry name" value="3-isopropylmalate dehydratase large subunit"/>
    <property type="match status" value="1"/>
</dbReference>
<keyword evidence="11" id="KW-0479">Metal-binding</keyword>
<dbReference type="Gene3D" id="3.30.499.10">
    <property type="entry name" value="Aconitase, domain 3"/>
    <property type="match status" value="2"/>
</dbReference>
<evidence type="ECO:0000259" key="20">
    <source>
        <dbReference type="Pfam" id="PF00330"/>
    </source>
</evidence>
<dbReference type="SUPFAM" id="SSF52016">
    <property type="entry name" value="LeuD/IlvD-like"/>
    <property type="match status" value="1"/>
</dbReference>
<dbReference type="PANTHER" id="PTHR43822">
    <property type="entry name" value="HOMOACONITASE, MITOCHONDRIAL-RELATED"/>
    <property type="match status" value="1"/>
</dbReference>
<keyword evidence="9" id="KW-0004">4Fe-4S</keyword>
<keyword evidence="12" id="KW-0408">Iron</keyword>
<dbReference type="FunFam" id="3.20.19.10:FF:000003">
    <property type="entry name" value="3-isopropylmalate dehydratase small subunit"/>
    <property type="match status" value="1"/>
</dbReference>
<evidence type="ECO:0000313" key="22">
    <source>
        <dbReference type="EMBL" id="KIP09883.1"/>
    </source>
</evidence>
<accession>A0A0C3PRM1</accession>
<dbReference type="PRINTS" id="PR00415">
    <property type="entry name" value="ACONITASE"/>
</dbReference>
<dbReference type="NCBIfam" id="NF009116">
    <property type="entry name" value="PRK12466.1"/>
    <property type="match status" value="1"/>
</dbReference>
<protein>
    <recommendedName>
        <fullName evidence="7 18">3-isopropylmalate dehydratase</fullName>
        <ecNumber evidence="6 18">4.2.1.33</ecNumber>
    </recommendedName>
    <alternativeName>
        <fullName evidence="16 18">Alpha-IPM isomerase</fullName>
    </alternativeName>
    <alternativeName>
        <fullName evidence="17 18">Isopropylmalate isomerase</fullName>
    </alternativeName>
</protein>
<evidence type="ECO:0000256" key="17">
    <source>
        <dbReference type="ARBA" id="ARBA00033368"/>
    </source>
</evidence>
<evidence type="ECO:0000256" key="1">
    <source>
        <dbReference type="ARBA" id="ARBA00000491"/>
    </source>
</evidence>
<evidence type="ECO:0000256" key="7">
    <source>
        <dbReference type="ARBA" id="ARBA00014371"/>
    </source>
</evidence>
<dbReference type="NCBIfam" id="TIGR00170">
    <property type="entry name" value="leuC"/>
    <property type="match status" value="1"/>
</dbReference>
<dbReference type="InterPro" id="IPR036008">
    <property type="entry name" value="Aconitase_4Fe-4S_dom"/>
</dbReference>
<keyword evidence="15 18" id="KW-0100">Branched-chain amino acid biosynthesis</keyword>
<evidence type="ECO:0000259" key="21">
    <source>
        <dbReference type="Pfam" id="PF00694"/>
    </source>
</evidence>
<dbReference type="Gene3D" id="3.20.19.10">
    <property type="entry name" value="Aconitase, domain 4"/>
    <property type="match status" value="1"/>
</dbReference>
<dbReference type="GO" id="GO:0051539">
    <property type="term" value="F:4 iron, 4 sulfur cluster binding"/>
    <property type="evidence" value="ECO:0007669"/>
    <property type="project" value="UniProtKB-KW"/>
</dbReference>
<dbReference type="Proteomes" id="UP000053257">
    <property type="component" value="Unassembled WGS sequence"/>
</dbReference>
<dbReference type="CDD" id="cd01583">
    <property type="entry name" value="IPMI"/>
    <property type="match status" value="1"/>
</dbReference>
<evidence type="ECO:0000256" key="5">
    <source>
        <dbReference type="ARBA" id="ARBA00007185"/>
    </source>
</evidence>
<dbReference type="NCBIfam" id="TIGR00171">
    <property type="entry name" value="leuD"/>
    <property type="match status" value="1"/>
</dbReference>
<evidence type="ECO:0000256" key="2">
    <source>
        <dbReference type="ARBA" id="ARBA00001966"/>
    </source>
</evidence>
<evidence type="ECO:0000256" key="12">
    <source>
        <dbReference type="ARBA" id="ARBA00023004"/>
    </source>
</evidence>
<dbReference type="EC" id="4.2.1.33" evidence="6 18"/>
<dbReference type="AlphaFoldDB" id="A0A0C3PRM1"/>
<evidence type="ECO:0000256" key="18">
    <source>
        <dbReference type="PIRNR" id="PIRNR001418"/>
    </source>
</evidence>
<dbReference type="InterPro" id="IPR012235">
    <property type="entry name" value="3-IsopropMal_deHydtase_ssu/lsu"/>
</dbReference>
<evidence type="ECO:0000256" key="9">
    <source>
        <dbReference type="ARBA" id="ARBA00022485"/>
    </source>
</evidence>
<dbReference type="GO" id="GO:0009098">
    <property type="term" value="P:L-leucine biosynthetic process"/>
    <property type="evidence" value="ECO:0007669"/>
    <property type="project" value="UniProtKB-UniPathway"/>
</dbReference>